<evidence type="ECO:0000256" key="1">
    <source>
        <dbReference type="ARBA" id="ARBA00009184"/>
    </source>
</evidence>
<evidence type="ECO:0000256" key="2">
    <source>
        <dbReference type="SAM" id="MobiDB-lite"/>
    </source>
</evidence>
<dbReference type="InterPro" id="IPR023214">
    <property type="entry name" value="HAD_sf"/>
</dbReference>
<keyword evidence="3" id="KW-0378">Hydrolase</keyword>
<protein>
    <submittedName>
        <fullName evidence="3">HAD-superfamily subfamily IB hydrolase, TIGR01490</fullName>
    </submittedName>
</protein>
<dbReference type="OrthoDB" id="25607at2"/>
<dbReference type="PANTHER" id="PTHR43344:SF15">
    <property type="entry name" value="PHOSPHOSERINE PHOSPHATASE SERB1"/>
    <property type="match status" value="1"/>
</dbReference>
<dbReference type="InterPro" id="IPR050582">
    <property type="entry name" value="HAD-like_SerB"/>
</dbReference>
<dbReference type="GO" id="GO:0016787">
    <property type="term" value="F:hydrolase activity"/>
    <property type="evidence" value="ECO:0007669"/>
    <property type="project" value="UniProtKB-KW"/>
</dbReference>
<dbReference type="AlphaFoldDB" id="A0A1I2CT90"/>
<feature type="region of interest" description="Disordered" evidence="2">
    <location>
        <begin position="1"/>
        <end position="28"/>
    </location>
</feature>
<dbReference type="NCBIfam" id="TIGR01490">
    <property type="entry name" value="HAD-SF-IB-hyp1"/>
    <property type="match status" value="1"/>
</dbReference>
<sequence>MAPEQSGTEEHSPEDQAAEPQPLEPEKIHPSDILASPVEHAGIPPERIAAFFDVDNTIIRGASAFHLARGLYNRGFFSIRDLVIGAWHQWRYVVFGEDKEQINSIRQRALNIIKGHTVAEVTAIGEEVYDQVLSLRIFPGTQKILDAHLSAGHQVWLITATPIEIGDLIARRLGATGSLGTIAEHKDGVYTGRMVGEMMHGESKAAGALELAQRLDLDLAHSYAYGDSENDIPILSTVGHPCAINPEARLRRHAKDVGWPIREFRGKRRFAKKGVKTAGAAGAAWAVAQVFRSLRRAISGR</sequence>
<comment type="similarity">
    <text evidence="1">Belongs to the HAD-like hydrolase superfamily. SerB family.</text>
</comment>
<dbReference type="Gene3D" id="1.20.1440.100">
    <property type="entry name" value="SG protein - dephosphorylation function"/>
    <property type="match status" value="1"/>
</dbReference>
<reference evidence="4" key="1">
    <citation type="submission" date="2016-10" db="EMBL/GenBank/DDBJ databases">
        <authorList>
            <person name="Varghese N."/>
            <person name="Submissions S."/>
        </authorList>
    </citation>
    <scope>NUCLEOTIDE SEQUENCE [LARGE SCALE GENOMIC DNA]</scope>
    <source>
        <strain evidence="4">DSM 19083</strain>
    </source>
</reference>
<name>A0A1I2CT90_9MICO</name>
<dbReference type="Proteomes" id="UP000198520">
    <property type="component" value="Unassembled WGS sequence"/>
</dbReference>
<proteinExistence type="inferred from homology"/>
<gene>
    <name evidence="3" type="ORF">SAMN04488035_0255</name>
</gene>
<dbReference type="PANTHER" id="PTHR43344">
    <property type="entry name" value="PHOSPHOSERINE PHOSPHATASE"/>
    <property type="match status" value="1"/>
</dbReference>
<dbReference type="SUPFAM" id="SSF56784">
    <property type="entry name" value="HAD-like"/>
    <property type="match status" value="1"/>
</dbReference>
<accession>A0A1I2CT90</accession>
<dbReference type="CDD" id="cd02612">
    <property type="entry name" value="HAD_PGPPase"/>
    <property type="match status" value="1"/>
</dbReference>
<evidence type="ECO:0000313" key="3">
    <source>
        <dbReference type="EMBL" id="SFE71531.1"/>
    </source>
</evidence>
<dbReference type="InterPro" id="IPR006385">
    <property type="entry name" value="HAD_hydro_SerB1"/>
</dbReference>
<dbReference type="RefSeq" id="WP_093374335.1">
    <property type="nucleotide sequence ID" value="NZ_BNAN01000001.1"/>
</dbReference>
<organism evidence="3 4">
    <name type="scientific">Flavimobilis marinus</name>
    <dbReference type="NCBI Taxonomy" id="285351"/>
    <lineage>
        <taxon>Bacteria</taxon>
        <taxon>Bacillati</taxon>
        <taxon>Actinomycetota</taxon>
        <taxon>Actinomycetes</taxon>
        <taxon>Micrococcales</taxon>
        <taxon>Jonesiaceae</taxon>
        <taxon>Flavimobilis</taxon>
    </lineage>
</organism>
<evidence type="ECO:0000313" key="4">
    <source>
        <dbReference type="Proteomes" id="UP000198520"/>
    </source>
</evidence>
<dbReference type="STRING" id="285351.SAMN04488035_0255"/>
<dbReference type="InterPro" id="IPR036412">
    <property type="entry name" value="HAD-like_sf"/>
</dbReference>
<dbReference type="EMBL" id="FONZ01000001">
    <property type="protein sequence ID" value="SFE71531.1"/>
    <property type="molecule type" value="Genomic_DNA"/>
</dbReference>
<keyword evidence="4" id="KW-1185">Reference proteome</keyword>
<dbReference type="Pfam" id="PF12710">
    <property type="entry name" value="HAD"/>
    <property type="match status" value="1"/>
</dbReference>
<dbReference type="NCBIfam" id="TIGR01488">
    <property type="entry name" value="HAD-SF-IB"/>
    <property type="match status" value="1"/>
</dbReference>
<dbReference type="Gene3D" id="3.40.50.1000">
    <property type="entry name" value="HAD superfamily/HAD-like"/>
    <property type="match status" value="1"/>
</dbReference>